<gene>
    <name evidence="1" type="ordered locus">Desor_3120</name>
</gene>
<protein>
    <submittedName>
        <fullName evidence="1">Uncharacterized protein</fullName>
    </submittedName>
</protein>
<evidence type="ECO:0000313" key="2">
    <source>
        <dbReference type="Proteomes" id="UP000006346"/>
    </source>
</evidence>
<dbReference type="HOGENOM" id="CLU_2914975_0_0_9"/>
<proteinExistence type="predicted"/>
<dbReference type="Pfam" id="PF07997">
    <property type="entry name" value="DUF1694"/>
    <property type="match status" value="1"/>
</dbReference>
<dbReference type="KEGG" id="dor:Desor_3120"/>
<dbReference type="EMBL" id="CP003108">
    <property type="protein sequence ID" value="AET68636.1"/>
    <property type="molecule type" value="Genomic_DNA"/>
</dbReference>
<dbReference type="SUPFAM" id="SSF160515">
    <property type="entry name" value="YueI-like"/>
    <property type="match status" value="1"/>
</dbReference>
<dbReference type="Proteomes" id="UP000006346">
    <property type="component" value="Chromosome"/>
</dbReference>
<sequence length="61" mass="7238">MNKPSCPLQVSWKHDEKILYLGEFRERIIRRLTKKQIAETFIYPEIKEALSHYIQGYSVAA</sequence>
<keyword evidence="2" id="KW-1185">Reference proteome</keyword>
<organism evidence="1 2">
    <name type="scientific">Desulfosporosinus orientis (strain ATCC 19365 / DSM 765 / NCIMB 8382 / VKM B-1628 / Singapore I)</name>
    <name type="common">Desulfotomaculum orientis</name>
    <dbReference type="NCBI Taxonomy" id="768706"/>
    <lineage>
        <taxon>Bacteria</taxon>
        <taxon>Bacillati</taxon>
        <taxon>Bacillota</taxon>
        <taxon>Clostridia</taxon>
        <taxon>Eubacteriales</taxon>
        <taxon>Desulfitobacteriaceae</taxon>
        <taxon>Desulfosporosinus</taxon>
    </lineage>
</organism>
<dbReference type="AlphaFoldDB" id="G7W6J8"/>
<evidence type="ECO:0000313" key="1">
    <source>
        <dbReference type="EMBL" id="AET68636.1"/>
    </source>
</evidence>
<dbReference type="InterPro" id="IPR012543">
    <property type="entry name" value="DUF1694"/>
</dbReference>
<reference evidence="2" key="1">
    <citation type="submission" date="2011-11" db="EMBL/GenBank/DDBJ databases">
        <title>Complete sequence of Desulfosporosinus orientis DSM 765.</title>
        <authorList>
            <person name="Lucas S."/>
            <person name="Han J."/>
            <person name="Lapidus A."/>
            <person name="Cheng J.-F."/>
            <person name="Goodwin L."/>
            <person name="Pitluck S."/>
            <person name="Peters L."/>
            <person name="Ovchinnikova G."/>
            <person name="Teshima H."/>
            <person name="Detter J.C."/>
            <person name="Han C."/>
            <person name="Tapia R."/>
            <person name="Land M."/>
            <person name="Hauser L."/>
            <person name="Kyrpides N."/>
            <person name="Ivanova N."/>
            <person name="Pagani I."/>
            <person name="Pester M."/>
            <person name="Spring S."/>
            <person name="Ollivier B."/>
            <person name="Rattei T."/>
            <person name="Klenk H.-P."/>
            <person name="Wagner M."/>
            <person name="Loy A."/>
            <person name="Woyke T."/>
        </authorList>
    </citation>
    <scope>NUCLEOTIDE SEQUENCE [LARGE SCALE GENOMIC DNA]</scope>
    <source>
        <strain evidence="2">ATCC 19365 / DSM 765 / NCIMB 8382 / VKM B-1628</strain>
    </source>
</reference>
<name>G7W6J8_DESOD</name>
<reference evidence="1 2" key="2">
    <citation type="journal article" date="2012" name="J. Bacteriol.">
        <title>Complete genome sequences of Desulfosporosinus orientis DSM765T, Desulfosporosinus youngiae DSM17734T, Desulfosporosinus meridiei DSM13257T, and Desulfosporosinus acidiphilus DSM22704T.</title>
        <authorList>
            <person name="Pester M."/>
            <person name="Brambilla E."/>
            <person name="Alazard D."/>
            <person name="Rattei T."/>
            <person name="Weinmaier T."/>
            <person name="Han J."/>
            <person name="Lucas S."/>
            <person name="Lapidus A."/>
            <person name="Cheng J.F."/>
            <person name="Goodwin L."/>
            <person name="Pitluck S."/>
            <person name="Peters L."/>
            <person name="Ovchinnikova G."/>
            <person name="Teshima H."/>
            <person name="Detter J.C."/>
            <person name="Han C.S."/>
            <person name="Tapia R."/>
            <person name="Land M.L."/>
            <person name="Hauser L."/>
            <person name="Kyrpides N.C."/>
            <person name="Ivanova N.N."/>
            <person name="Pagani I."/>
            <person name="Huntmann M."/>
            <person name="Wei C.L."/>
            <person name="Davenport K.W."/>
            <person name="Daligault H."/>
            <person name="Chain P.S."/>
            <person name="Chen A."/>
            <person name="Mavromatis K."/>
            <person name="Markowitz V."/>
            <person name="Szeto E."/>
            <person name="Mikhailova N."/>
            <person name="Pati A."/>
            <person name="Wagner M."/>
            <person name="Woyke T."/>
            <person name="Ollivier B."/>
            <person name="Klenk H.P."/>
            <person name="Spring S."/>
            <person name="Loy A."/>
        </authorList>
    </citation>
    <scope>NUCLEOTIDE SEQUENCE [LARGE SCALE GENOMIC DNA]</scope>
    <source>
        <strain evidence="2">ATCC 19365 / DSM 765 / NCIMB 8382 / VKM B-1628</strain>
    </source>
</reference>
<accession>G7W6J8</accession>
<dbReference type="InterPro" id="IPR029064">
    <property type="entry name" value="Ribosomal_eL30-like_sf"/>
</dbReference>
<dbReference type="eggNOG" id="COG5506">
    <property type="taxonomic scope" value="Bacteria"/>
</dbReference>
<dbReference type="PATRIC" id="fig|768706.3.peg.3141"/>
<dbReference type="Gene3D" id="3.30.1330.30">
    <property type="match status" value="1"/>
</dbReference>